<name>A0A0M3KK38_ANISI</name>
<dbReference type="SUPFAM" id="SSF110395">
    <property type="entry name" value="CutC-like"/>
    <property type="match status" value="1"/>
</dbReference>
<evidence type="ECO:0000256" key="1">
    <source>
        <dbReference type="ARBA" id="ARBA00007768"/>
    </source>
</evidence>
<evidence type="ECO:0000313" key="3">
    <source>
        <dbReference type="EMBL" id="VDK79250.1"/>
    </source>
</evidence>
<dbReference type="WBParaSite" id="ASIM_0002136701-mRNA-1">
    <property type="protein sequence ID" value="ASIM_0002136701-mRNA-1"/>
    <property type="gene ID" value="ASIM_0002136701"/>
</dbReference>
<dbReference type="InterPro" id="IPR036822">
    <property type="entry name" value="CutC-like_dom_sf"/>
</dbReference>
<evidence type="ECO:0000256" key="2">
    <source>
        <dbReference type="ARBA" id="ARBA00019014"/>
    </source>
</evidence>
<dbReference type="PANTHER" id="PTHR12598:SF0">
    <property type="entry name" value="COPPER HOMEOSTASIS PROTEIN CUTC HOMOLOG"/>
    <property type="match status" value="1"/>
</dbReference>
<protein>
    <recommendedName>
        <fullName evidence="2">Copper homeostasis protein cutC homolog</fullName>
    </recommendedName>
</protein>
<dbReference type="Pfam" id="PF03932">
    <property type="entry name" value="CutC"/>
    <property type="match status" value="1"/>
</dbReference>
<evidence type="ECO:0000313" key="5">
    <source>
        <dbReference type="WBParaSite" id="ASIM_0002136701-mRNA-1"/>
    </source>
</evidence>
<dbReference type="GO" id="GO:0005507">
    <property type="term" value="F:copper ion binding"/>
    <property type="evidence" value="ECO:0007669"/>
    <property type="project" value="TreeGrafter"/>
</dbReference>
<dbReference type="Proteomes" id="UP000267096">
    <property type="component" value="Unassembled WGS sequence"/>
</dbReference>
<proteinExistence type="inferred from homology"/>
<dbReference type="Gene3D" id="3.20.20.380">
    <property type="entry name" value="Copper homeostasis (CutC) domain"/>
    <property type="match status" value="1"/>
</dbReference>
<reference evidence="5" key="1">
    <citation type="submission" date="2017-02" db="UniProtKB">
        <authorList>
            <consortium name="WormBaseParasite"/>
        </authorList>
    </citation>
    <scope>IDENTIFICATION</scope>
</reference>
<dbReference type="OrthoDB" id="7392499at2759"/>
<evidence type="ECO:0000313" key="4">
    <source>
        <dbReference type="Proteomes" id="UP000267096"/>
    </source>
</evidence>
<dbReference type="AlphaFoldDB" id="A0A0M3KK38"/>
<keyword evidence="4" id="KW-1185">Reference proteome</keyword>
<accession>A0A0M3KK38</accession>
<dbReference type="EMBL" id="UYRR01040504">
    <property type="protein sequence ID" value="VDK79250.1"/>
    <property type="molecule type" value="Genomic_DNA"/>
</dbReference>
<gene>
    <name evidence="3" type="ORF">ASIM_LOCUS20737</name>
</gene>
<organism evidence="5">
    <name type="scientific">Anisakis simplex</name>
    <name type="common">Herring worm</name>
    <dbReference type="NCBI Taxonomy" id="6269"/>
    <lineage>
        <taxon>Eukaryota</taxon>
        <taxon>Metazoa</taxon>
        <taxon>Ecdysozoa</taxon>
        <taxon>Nematoda</taxon>
        <taxon>Chromadorea</taxon>
        <taxon>Rhabditida</taxon>
        <taxon>Spirurina</taxon>
        <taxon>Ascaridomorpha</taxon>
        <taxon>Ascaridoidea</taxon>
        <taxon>Anisakidae</taxon>
        <taxon>Anisakis</taxon>
        <taxon>Anisakis simplex complex</taxon>
    </lineage>
</organism>
<dbReference type="InterPro" id="IPR005627">
    <property type="entry name" value="CutC-like"/>
</dbReference>
<reference evidence="3 4" key="2">
    <citation type="submission" date="2018-11" db="EMBL/GenBank/DDBJ databases">
        <authorList>
            <consortium name="Pathogen Informatics"/>
        </authorList>
    </citation>
    <scope>NUCLEOTIDE SEQUENCE [LARGE SCALE GENOMIC DNA]</scope>
</reference>
<comment type="similarity">
    <text evidence="1">Belongs to the CutC family.</text>
</comment>
<dbReference type="PANTHER" id="PTHR12598">
    <property type="entry name" value="COPPER HOMEOSTASIS PROTEIN CUTC"/>
    <property type="match status" value="1"/>
</dbReference>
<sequence length="111" mass="12260">MNAFKYVIEFLKVNECSICVDSLKSAKAAAKGGANRIELCSALKLGGLTPTTGLLKTIKRDPEIKIDIYCMIRPRGGDFIYDEYEMETILEDIKVLNEFGADGFVFGALTK</sequence>